<dbReference type="PRINTS" id="PR00144">
    <property type="entry name" value="DALDHYDRTASE"/>
</dbReference>
<dbReference type="InterPro" id="IPR001731">
    <property type="entry name" value="ALAD"/>
</dbReference>
<keyword evidence="14" id="KW-0862">Zinc</keyword>
<evidence type="ECO:0000256" key="1">
    <source>
        <dbReference type="ARBA" id="ARBA00001947"/>
    </source>
</evidence>
<dbReference type="RefSeq" id="WP_350343061.1">
    <property type="nucleotide sequence ID" value="NZ_CP158367.1"/>
</dbReference>
<feature type="binding site" evidence="14">
    <location>
        <position position="130"/>
    </location>
    <ligand>
        <name>Zn(2+)</name>
        <dbReference type="ChEBI" id="CHEBI:29105"/>
        <note>catalytic</note>
    </ligand>
</feature>
<dbReference type="SMART" id="SM01004">
    <property type="entry name" value="ALAD"/>
    <property type="match status" value="1"/>
</dbReference>
<dbReference type="AlphaFoldDB" id="A0AAU7VKF2"/>
<dbReference type="GO" id="GO:0006783">
    <property type="term" value="P:heme biosynthetic process"/>
    <property type="evidence" value="ECO:0007669"/>
    <property type="project" value="UniProtKB-KW"/>
</dbReference>
<feature type="binding site" evidence="13">
    <location>
        <position position="311"/>
    </location>
    <ligand>
        <name>5-aminolevulinate</name>
        <dbReference type="ChEBI" id="CHEBI:356416"/>
        <label>2</label>
    </ligand>
</feature>
<evidence type="ECO:0000256" key="9">
    <source>
        <dbReference type="ARBA" id="ARBA00023244"/>
    </source>
</evidence>
<dbReference type="InterPro" id="IPR030656">
    <property type="entry name" value="ALAD_AS"/>
</dbReference>
<evidence type="ECO:0000256" key="4">
    <source>
        <dbReference type="ARBA" id="ARBA00011823"/>
    </source>
</evidence>
<dbReference type="PANTHER" id="PTHR11458">
    <property type="entry name" value="DELTA-AMINOLEVULINIC ACID DEHYDRATASE"/>
    <property type="match status" value="1"/>
</dbReference>
<evidence type="ECO:0000256" key="3">
    <source>
        <dbReference type="ARBA" id="ARBA00008055"/>
    </source>
</evidence>
<dbReference type="GO" id="GO:0008270">
    <property type="term" value="F:zinc ion binding"/>
    <property type="evidence" value="ECO:0007669"/>
    <property type="project" value="TreeGrafter"/>
</dbReference>
<dbReference type="PANTHER" id="PTHR11458:SF0">
    <property type="entry name" value="DELTA-AMINOLEVULINIC ACID DEHYDRATASE"/>
    <property type="match status" value="1"/>
</dbReference>
<dbReference type="NCBIfam" id="NF006762">
    <property type="entry name" value="PRK09283.1"/>
    <property type="match status" value="1"/>
</dbReference>
<evidence type="ECO:0000256" key="5">
    <source>
        <dbReference type="ARBA" id="ARBA00012053"/>
    </source>
</evidence>
<comment type="catalytic activity">
    <reaction evidence="11 15">
        <text>2 5-aminolevulinate = porphobilinogen + 2 H2O + H(+)</text>
        <dbReference type="Rhea" id="RHEA:24064"/>
        <dbReference type="ChEBI" id="CHEBI:15377"/>
        <dbReference type="ChEBI" id="CHEBI:15378"/>
        <dbReference type="ChEBI" id="CHEBI:58126"/>
        <dbReference type="ChEBI" id="CHEBI:356416"/>
        <dbReference type="EC" id="4.2.1.24"/>
    </reaction>
</comment>
<dbReference type="PROSITE" id="PS00169">
    <property type="entry name" value="D_ALA_DEHYDRATASE"/>
    <property type="match status" value="1"/>
</dbReference>
<evidence type="ECO:0000256" key="11">
    <source>
        <dbReference type="ARBA" id="ARBA00047651"/>
    </source>
</evidence>
<feature type="binding site" evidence="13">
    <location>
        <position position="217"/>
    </location>
    <ligand>
        <name>5-aminolevulinate</name>
        <dbReference type="ChEBI" id="CHEBI:356416"/>
        <label>1</label>
    </ligand>
</feature>
<keyword evidence="14" id="KW-0479">Metal-binding</keyword>
<proteinExistence type="inferred from homology"/>
<comment type="pathway">
    <text evidence="2">Porphyrin-containing compound metabolism; protoporphyrin-IX biosynthesis; coproporphyrinogen-III from 5-aminolevulinate: step 1/4.</text>
</comment>
<feature type="active site" description="Schiff-base intermediate with substrate" evidence="12">
    <location>
        <position position="195"/>
    </location>
</feature>
<evidence type="ECO:0000256" key="6">
    <source>
        <dbReference type="ARBA" id="ARBA00020771"/>
    </source>
</evidence>
<evidence type="ECO:0000256" key="13">
    <source>
        <dbReference type="PIRSR" id="PIRSR001415-2"/>
    </source>
</evidence>
<evidence type="ECO:0000256" key="12">
    <source>
        <dbReference type="PIRSR" id="PIRSR001415-1"/>
    </source>
</evidence>
<evidence type="ECO:0000256" key="2">
    <source>
        <dbReference type="ARBA" id="ARBA00004694"/>
    </source>
</evidence>
<keyword evidence="7" id="KW-0350">Heme biosynthesis</keyword>
<comment type="subunit">
    <text evidence="4 15">Homooctamer.</text>
</comment>
<dbReference type="Gene3D" id="3.20.20.70">
    <property type="entry name" value="Aldolase class I"/>
    <property type="match status" value="1"/>
</dbReference>
<evidence type="ECO:0000256" key="15">
    <source>
        <dbReference type="RuleBase" id="RU000515"/>
    </source>
</evidence>
<dbReference type="CDD" id="cd00384">
    <property type="entry name" value="ALAD_PBGS"/>
    <property type="match status" value="1"/>
</dbReference>
<dbReference type="GO" id="GO:0004655">
    <property type="term" value="F:porphobilinogen synthase activity"/>
    <property type="evidence" value="ECO:0007669"/>
    <property type="project" value="UniProtKB-EC"/>
</dbReference>
<dbReference type="GO" id="GO:0005829">
    <property type="term" value="C:cytosol"/>
    <property type="evidence" value="ECO:0007669"/>
    <property type="project" value="TreeGrafter"/>
</dbReference>
<organism evidence="17">
    <name type="scientific">Proteinivorax tanatarense</name>
    <dbReference type="NCBI Taxonomy" id="1260629"/>
    <lineage>
        <taxon>Bacteria</taxon>
        <taxon>Bacillati</taxon>
        <taxon>Bacillota</taxon>
        <taxon>Clostridia</taxon>
        <taxon>Eubacteriales</taxon>
        <taxon>Proteinivoracaceae</taxon>
        <taxon>Proteinivorax</taxon>
    </lineage>
</organism>
<feature type="binding site" evidence="13">
    <location>
        <position position="272"/>
    </location>
    <ligand>
        <name>5-aminolevulinate</name>
        <dbReference type="ChEBI" id="CHEBI:356416"/>
        <label>2</label>
    </ligand>
</feature>
<evidence type="ECO:0000313" key="17">
    <source>
        <dbReference type="EMBL" id="XBX74307.1"/>
    </source>
</evidence>
<evidence type="ECO:0000256" key="14">
    <source>
        <dbReference type="PIRSR" id="PIRSR001415-3"/>
    </source>
</evidence>
<feature type="binding site" evidence="14">
    <location>
        <position position="122"/>
    </location>
    <ligand>
        <name>Zn(2+)</name>
        <dbReference type="ChEBI" id="CHEBI:29105"/>
        <note>catalytic</note>
    </ligand>
</feature>
<evidence type="ECO:0000256" key="10">
    <source>
        <dbReference type="ARBA" id="ARBA00025628"/>
    </source>
</evidence>
<gene>
    <name evidence="17" type="primary">hemB</name>
    <name evidence="17" type="ORF">PRVXT_002339</name>
</gene>
<comment type="similarity">
    <text evidence="3 16">Belongs to the ALAD family.</text>
</comment>
<comment type="cofactor">
    <cofactor evidence="1">
        <name>Zn(2+)</name>
        <dbReference type="ChEBI" id="CHEBI:29105"/>
    </cofactor>
</comment>
<accession>A0AAU7VKF2</accession>
<comment type="function">
    <text evidence="10">Catalyzes an early step in the biosynthesis of tetrapyrroles. Binds two molecules of 5-aminolevulinate per subunit, each at a distinct site, and catalyzes their condensation to form porphobilinogen.</text>
</comment>
<dbReference type="Pfam" id="PF00490">
    <property type="entry name" value="ALAD"/>
    <property type="match status" value="1"/>
</dbReference>
<dbReference type="EMBL" id="CP158367">
    <property type="protein sequence ID" value="XBX74307.1"/>
    <property type="molecule type" value="Genomic_DNA"/>
</dbReference>
<dbReference type="PIRSF" id="PIRSF001415">
    <property type="entry name" value="Porphbilin_synth"/>
    <property type="match status" value="1"/>
</dbReference>
<dbReference type="FunFam" id="3.20.20.70:FF:000019">
    <property type="entry name" value="Delta-aminolevulinic acid dehydratase"/>
    <property type="match status" value="1"/>
</dbReference>
<dbReference type="SUPFAM" id="SSF51569">
    <property type="entry name" value="Aldolase"/>
    <property type="match status" value="1"/>
</dbReference>
<reference evidence="17" key="2">
    <citation type="submission" date="2024-06" db="EMBL/GenBank/DDBJ databases">
        <authorList>
            <person name="Petrova K.O."/>
            <person name="Toshchakov S.V."/>
            <person name="Boltjanskaja Y.V."/>
            <person name="Kevbrin V."/>
        </authorList>
    </citation>
    <scope>NUCLEOTIDE SEQUENCE</scope>
    <source>
        <strain evidence="17">Z-910T</strain>
    </source>
</reference>
<sequence>MGEDFIRSRRLRKNDGIRRLVRETALSVDDFVYPIFITNGNNIKKPIPNMPGQYHYSVDQLKESLKEVVQLGILAVIVFGLPDKKDKLGSEADSSQGIVQKGVREIKKHYPFLTVITDVCLCQYTIDGHCGVVEKKEIDNDITLKRLQSIAVSHGKAGADIVAPSDMMDGRVKAIRNALDMAELQNVLIMSYSAKFSSSFYSPFRGAVQSKPSFGDRQTYQMDPANRIEAKRQIEIDIDEGADIMMVKPALHYLDIIRDVKNDFPIAAYHVSGEYAMFKLAAQNGLVDEKKGMIETLIAIKRAGADIIITYFAKEIAKELCKK</sequence>
<feature type="binding site" evidence="13">
    <location>
        <position position="205"/>
    </location>
    <ligand>
        <name>5-aminolevulinate</name>
        <dbReference type="ChEBI" id="CHEBI:356416"/>
        <label>1</label>
    </ligand>
</feature>
<keyword evidence="8 15" id="KW-0456">Lyase</keyword>
<dbReference type="EC" id="4.2.1.24" evidence="5 15"/>
<feature type="active site" description="Schiff-base intermediate with substrate" evidence="12">
    <location>
        <position position="248"/>
    </location>
</feature>
<feature type="binding site" evidence="14">
    <location>
        <position position="120"/>
    </location>
    <ligand>
        <name>Zn(2+)</name>
        <dbReference type="ChEBI" id="CHEBI:29105"/>
        <note>catalytic</note>
    </ligand>
</feature>
<evidence type="ECO:0000256" key="16">
    <source>
        <dbReference type="RuleBase" id="RU004161"/>
    </source>
</evidence>
<keyword evidence="9 15" id="KW-0627">Porphyrin biosynthesis</keyword>
<protein>
    <recommendedName>
        <fullName evidence="6 15">Delta-aminolevulinic acid dehydratase</fullName>
        <ecNumber evidence="5 15">4.2.1.24</ecNumber>
    </recommendedName>
</protein>
<evidence type="ECO:0000256" key="8">
    <source>
        <dbReference type="ARBA" id="ARBA00023239"/>
    </source>
</evidence>
<name>A0AAU7VKF2_9FIRM</name>
<reference evidence="17" key="1">
    <citation type="journal article" date="2013" name="Extremophiles">
        <title>Proteinivorax tanatarense gen. nov., sp. nov., an anaerobic, haloalkaliphilic, proteolytic bacterium isolated from a decaying algal bloom, and proposal of Proteinivoraceae fam. nov.</title>
        <authorList>
            <person name="Kevbrin V."/>
            <person name="Boltyanskaya Y."/>
            <person name="Zhilina T."/>
            <person name="Kolganova T."/>
            <person name="Lavrentjeva E."/>
            <person name="Kuznetsov B."/>
        </authorList>
    </citation>
    <scope>NUCLEOTIDE SEQUENCE</scope>
    <source>
        <strain evidence="17">Z-910T</strain>
    </source>
</reference>
<evidence type="ECO:0000256" key="7">
    <source>
        <dbReference type="ARBA" id="ARBA00023133"/>
    </source>
</evidence>
<dbReference type="InterPro" id="IPR013785">
    <property type="entry name" value="Aldolase_TIM"/>
</dbReference>